<dbReference type="EMBL" id="KZ819605">
    <property type="protein sequence ID" value="PWN32671.1"/>
    <property type="molecule type" value="Genomic_DNA"/>
</dbReference>
<dbReference type="GO" id="GO:0006044">
    <property type="term" value="P:N-acetylglucosamine metabolic process"/>
    <property type="evidence" value="ECO:0007669"/>
    <property type="project" value="TreeGrafter"/>
</dbReference>
<evidence type="ECO:0000313" key="1">
    <source>
        <dbReference type="EMBL" id="PWN32671.1"/>
    </source>
</evidence>
<keyword evidence="2" id="KW-1185">Reference proteome</keyword>
<dbReference type="PANTHER" id="PTHR12224">
    <property type="entry name" value="BETA-1,4-MANNOSYL-GLYCOPROTEIN BETA-1,4-N-ACETYLGLUCOSAMINYL-TRANSFERASE"/>
    <property type="match status" value="1"/>
</dbReference>
<evidence type="ECO:0000313" key="2">
    <source>
        <dbReference type="Proteomes" id="UP000245771"/>
    </source>
</evidence>
<feature type="non-terminal residue" evidence="1">
    <location>
        <position position="1"/>
    </location>
</feature>
<protein>
    <submittedName>
        <fullName evidence="1">Glycosyl transferase</fullName>
    </submittedName>
</protein>
<reference evidence="1 2" key="1">
    <citation type="journal article" date="2018" name="Mol. Biol. Evol.">
        <title>Broad Genomic Sampling Reveals a Smut Pathogenic Ancestry of the Fungal Clade Ustilaginomycotina.</title>
        <authorList>
            <person name="Kijpornyongpan T."/>
            <person name="Mondo S.J."/>
            <person name="Barry K."/>
            <person name="Sandor L."/>
            <person name="Lee J."/>
            <person name="Lipzen A."/>
            <person name="Pangilinan J."/>
            <person name="LaButti K."/>
            <person name="Hainaut M."/>
            <person name="Henrissat B."/>
            <person name="Grigoriev I.V."/>
            <person name="Spatafora J.W."/>
            <person name="Aime M.C."/>
        </authorList>
    </citation>
    <scope>NUCLEOTIDE SEQUENCE [LARGE SCALE GENOMIC DNA]</scope>
    <source>
        <strain evidence="1 2">MCA 3882</strain>
    </source>
</reference>
<dbReference type="STRING" id="1280837.A0A316V865"/>
<keyword evidence="1" id="KW-0808">Transferase</keyword>
<dbReference type="GeneID" id="37017667"/>
<dbReference type="GO" id="GO:0016020">
    <property type="term" value="C:membrane"/>
    <property type="evidence" value="ECO:0007669"/>
    <property type="project" value="InterPro"/>
</dbReference>
<feature type="non-terminal residue" evidence="1">
    <location>
        <position position="357"/>
    </location>
</feature>
<dbReference type="PANTHER" id="PTHR12224:SF0">
    <property type="entry name" value="BETA-1,4-MANNOSYL-GLYCOPROTEIN 4-BETA-N-ACETYLGLUCOSAMINYLTRANSFERASE"/>
    <property type="match status" value="1"/>
</dbReference>
<dbReference type="AlphaFoldDB" id="A0A316V865"/>
<sequence>NRIPRRAALWAILAAFLILSLFLAIPYRHNLQDTFSYSTRPLWDKSEVPKSVIAHLHSPTVPTNDSAACARHGWKLREKPVTIWDATLISTELDMLEIRMRELWDVVDSFLVMESTHTMTGIEKTQMHYQQNSQRFLQFAPKLHHKVVQGRALRKGDGPFTLANEQRAMMSAFINEKSPSQDTLILMADIDEIPNRATIELIKACDTPLPLHLQLQNYLYSFEFATLADSWRASVQRWSDASGYSHGKVSEQILTASGWHCSFCFSTLADFKYKMLSASHVDRLLKRPAYKSYLTDSSIQKRICNGKDLYDMPPEVFSFGDLIQYWNGAKHTLGNDYLPQAVLTDYERFKYLLPGNC</sequence>
<name>A0A316V865_9BASI</name>
<dbReference type="InParanoid" id="A0A316V865"/>
<dbReference type="GO" id="GO:0003830">
    <property type="term" value="F:beta-1,4-mannosylglycoprotein 4-beta-N-acetylglucosaminyltransferase activity"/>
    <property type="evidence" value="ECO:0007669"/>
    <property type="project" value="InterPro"/>
</dbReference>
<proteinExistence type="predicted"/>
<dbReference type="InterPro" id="IPR006813">
    <property type="entry name" value="Glyco_trans_17"/>
</dbReference>
<dbReference type="Pfam" id="PF04724">
    <property type="entry name" value="Glyco_transf_17"/>
    <property type="match status" value="1"/>
</dbReference>
<gene>
    <name evidence="1" type="ORF">FA14DRAFT_109668</name>
</gene>
<dbReference type="Proteomes" id="UP000245771">
    <property type="component" value="Unassembled WGS sequence"/>
</dbReference>
<dbReference type="RefSeq" id="XP_025352973.1">
    <property type="nucleotide sequence ID" value="XM_025495886.1"/>
</dbReference>
<accession>A0A316V865</accession>
<organism evidence="1 2">
    <name type="scientific">Meira miltonrushii</name>
    <dbReference type="NCBI Taxonomy" id="1280837"/>
    <lineage>
        <taxon>Eukaryota</taxon>
        <taxon>Fungi</taxon>
        <taxon>Dikarya</taxon>
        <taxon>Basidiomycota</taxon>
        <taxon>Ustilaginomycotina</taxon>
        <taxon>Exobasidiomycetes</taxon>
        <taxon>Exobasidiales</taxon>
        <taxon>Brachybasidiaceae</taxon>
        <taxon>Meira</taxon>
    </lineage>
</organism>
<dbReference type="OrthoDB" id="6474464at2759"/>